<keyword evidence="9" id="KW-1185">Reference proteome</keyword>
<dbReference type="FunFam" id="3.40.1500.10:FF:000002">
    <property type="entry name" value="oxygen-dependent coproporphyrinogen-III oxidase, mitochondrial"/>
    <property type="match status" value="1"/>
</dbReference>
<reference evidence="8 9" key="1">
    <citation type="journal article" date="2021" name="Elife">
        <title>Chloroplast acquisition without the gene transfer in kleptoplastic sea slugs, Plakobranchus ocellatus.</title>
        <authorList>
            <person name="Maeda T."/>
            <person name="Takahashi S."/>
            <person name="Yoshida T."/>
            <person name="Shimamura S."/>
            <person name="Takaki Y."/>
            <person name="Nagai Y."/>
            <person name="Toyoda A."/>
            <person name="Suzuki Y."/>
            <person name="Arimoto A."/>
            <person name="Ishii H."/>
            <person name="Satoh N."/>
            <person name="Nishiyama T."/>
            <person name="Hasebe M."/>
            <person name="Maruyama T."/>
            <person name="Minagawa J."/>
            <person name="Obokata J."/>
            <person name="Shigenobu S."/>
        </authorList>
    </citation>
    <scope>NUCLEOTIDE SEQUENCE [LARGE SCALE GENOMIC DNA]</scope>
</reference>
<dbReference type="SUPFAM" id="SSF102886">
    <property type="entry name" value="Coproporphyrinogen III oxidase"/>
    <property type="match status" value="1"/>
</dbReference>
<dbReference type="AlphaFoldDB" id="A0AAV3Y4M5"/>
<dbReference type="PRINTS" id="PR00073">
    <property type="entry name" value="COPRGNOXDASE"/>
</dbReference>
<dbReference type="Proteomes" id="UP000735302">
    <property type="component" value="Unassembled WGS sequence"/>
</dbReference>
<dbReference type="PANTHER" id="PTHR10755">
    <property type="entry name" value="COPROPORPHYRINOGEN III OXIDASE, MITOCHONDRIAL"/>
    <property type="match status" value="1"/>
</dbReference>
<protein>
    <recommendedName>
        <fullName evidence="4">coproporphyrinogen oxidase</fullName>
        <ecNumber evidence="4">1.3.3.3</ecNumber>
    </recommendedName>
</protein>
<comment type="subunit">
    <text evidence="3">Homodimer.</text>
</comment>
<evidence type="ECO:0000256" key="6">
    <source>
        <dbReference type="ARBA" id="ARBA00023133"/>
    </source>
</evidence>
<dbReference type="Pfam" id="PF01218">
    <property type="entry name" value="Coprogen_oxidas"/>
    <property type="match status" value="1"/>
</dbReference>
<evidence type="ECO:0000256" key="2">
    <source>
        <dbReference type="ARBA" id="ARBA00010644"/>
    </source>
</evidence>
<evidence type="ECO:0000256" key="1">
    <source>
        <dbReference type="ARBA" id="ARBA00005168"/>
    </source>
</evidence>
<accession>A0AAV3Y4M5</accession>
<dbReference type="GO" id="GO:0005737">
    <property type="term" value="C:cytoplasm"/>
    <property type="evidence" value="ECO:0007669"/>
    <property type="project" value="TreeGrafter"/>
</dbReference>
<dbReference type="InterPro" id="IPR001260">
    <property type="entry name" value="Coprogen_oxidase_aer"/>
</dbReference>
<dbReference type="PANTHER" id="PTHR10755:SF0">
    <property type="entry name" value="OXYGEN-DEPENDENT COPROPORPHYRINOGEN-III OXIDASE, MITOCHONDRIAL"/>
    <property type="match status" value="1"/>
</dbReference>
<dbReference type="EC" id="1.3.3.3" evidence="4"/>
<dbReference type="InterPro" id="IPR018375">
    <property type="entry name" value="Coprogen_oxidase_CS"/>
</dbReference>
<sequence>MLQHCLRTLVRLVSTRGAQMPADKARCRLCVKLVGGGTVLYQFSLFGFGSSRKPDVESADSWMAEPITNLQYLKENKHDMKCRMEAMIMRIQAEFCHALEKEEQEEGGKKFIVDKWEREQGGGGITCVLQDGTVFEKAGVNISVVSGLLPPSAVQQMRASPGLLPSGVWKFVRSTHELCSKTGVSSVIHPKNPHIPTVHFNYRYFEVEGSDGEKQWWFGGGTDLTPNYLEEEDVTHFHRALKKACDCHDKTLYPKYKKWCDDYFFVQHRNERRGVGGIFFDDLDEPSQDKCFDFVTSCAESVVPSYVPLVQKHKKETYSYKERQWQLLRRGRYVEFNLIYDRGTKFGLYTPGARFESILMSLPLYARWEYMHAPAPGSKEARLQEVLRNPREWI</sequence>
<evidence type="ECO:0000256" key="4">
    <source>
        <dbReference type="ARBA" id="ARBA00012869"/>
    </source>
</evidence>
<evidence type="ECO:0000313" key="9">
    <source>
        <dbReference type="Proteomes" id="UP000735302"/>
    </source>
</evidence>
<comment type="caution">
    <text evidence="8">The sequence shown here is derived from an EMBL/GenBank/DDBJ whole genome shotgun (WGS) entry which is preliminary data.</text>
</comment>
<keyword evidence="7" id="KW-0627">Porphyrin biosynthesis</keyword>
<dbReference type="Gene3D" id="3.40.1500.10">
    <property type="entry name" value="Coproporphyrinogen III oxidase, aerobic"/>
    <property type="match status" value="1"/>
</dbReference>
<dbReference type="GO" id="GO:0006782">
    <property type="term" value="P:protoporphyrinogen IX biosynthetic process"/>
    <property type="evidence" value="ECO:0007669"/>
    <property type="project" value="TreeGrafter"/>
</dbReference>
<dbReference type="GO" id="GO:0004109">
    <property type="term" value="F:coproporphyrinogen oxidase activity"/>
    <property type="evidence" value="ECO:0007669"/>
    <property type="project" value="UniProtKB-EC"/>
</dbReference>
<dbReference type="InterPro" id="IPR036406">
    <property type="entry name" value="Coprogen_oxidase_aer_sf"/>
</dbReference>
<keyword evidence="6" id="KW-0350">Heme biosynthesis</keyword>
<evidence type="ECO:0000313" key="8">
    <source>
        <dbReference type="EMBL" id="GFN77908.1"/>
    </source>
</evidence>
<dbReference type="NCBIfam" id="NF003727">
    <property type="entry name" value="PRK05330.1"/>
    <property type="match status" value="1"/>
</dbReference>
<evidence type="ECO:0000256" key="7">
    <source>
        <dbReference type="ARBA" id="ARBA00023244"/>
    </source>
</evidence>
<keyword evidence="5" id="KW-0560">Oxidoreductase</keyword>
<dbReference type="PROSITE" id="PS01021">
    <property type="entry name" value="COPROGEN_OXIDASE"/>
    <property type="match status" value="1"/>
</dbReference>
<dbReference type="EMBL" id="BLXT01000512">
    <property type="protein sequence ID" value="GFN77908.1"/>
    <property type="molecule type" value="Genomic_DNA"/>
</dbReference>
<evidence type="ECO:0000256" key="5">
    <source>
        <dbReference type="ARBA" id="ARBA00023002"/>
    </source>
</evidence>
<proteinExistence type="inferred from homology"/>
<gene>
    <name evidence="8" type="ORF">PoB_000441400</name>
</gene>
<comment type="pathway">
    <text evidence="1">Porphyrin-containing compound metabolism; protoporphyrin-IX biosynthesis; protoporphyrinogen-IX from coproporphyrinogen-III (O2 route): step 1/1.</text>
</comment>
<comment type="similarity">
    <text evidence="2">Belongs to the aerobic coproporphyrinogen-III oxidase family.</text>
</comment>
<organism evidence="8 9">
    <name type="scientific">Plakobranchus ocellatus</name>
    <dbReference type="NCBI Taxonomy" id="259542"/>
    <lineage>
        <taxon>Eukaryota</taxon>
        <taxon>Metazoa</taxon>
        <taxon>Spiralia</taxon>
        <taxon>Lophotrochozoa</taxon>
        <taxon>Mollusca</taxon>
        <taxon>Gastropoda</taxon>
        <taxon>Heterobranchia</taxon>
        <taxon>Euthyneura</taxon>
        <taxon>Panpulmonata</taxon>
        <taxon>Sacoglossa</taxon>
        <taxon>Placobranchoidea</taxon>
        <taxon>Plakobranchidae</taxon>
        <taxon>Plakobranchus</taxon>
    </lineage>
</organism>
<dbReference type="PIRSF" id="PIRSF000166">
    <property type="entry name" value="Coproporphyri_ox"/>
    <property type="match status" value="1"/>
</dbReference>
<name>A0AAV3Y4M5_9GAST</name>
<evidence type="ECO:0000256" key="3">
    <source>
        <dbReference type="ARBA" id="ARBA00011738"/>
    </source>
</evidence>